<organism evidence="8 9">
    <name type="scientific">Myotis myotis</name>
    <name type="common">Greater mouse-eared bat</name>
    <name type="synonym">Vespertilio myotis</name>
    <dbReference type="NCBI Taxonomy" id="51298"/>
    <lineage>
        <taxon>Eukaryota</taxon>
        <taxon>Metazoa</taxon>
        <taxon>Chordata</taxon>
        <taxon>Craniata</taxon>
        <taxon>Vertebrata</taxon>
        <taxon>Euteleostomi</taxon>
        <taxon>Mammalia</taxon>
        <taxon>Eutheria</taxon>
        <taxon>Laurasiatheria</taxon>
        <taxon>Chiroptera</taxon>
        <taxon>Yangochiroptera</taxon>
        <taxon>Vespertilionidae</taxon>
        <taxon>Myotis</taxon>
    </lineage>
</organism>
<feature type="compositionally biased region" description="Acidic residues" evidence="3">
    <location>
        <begin position="1005"/>
        <end position="1015"/>
    </location>
</feature>
<keyword evidence="5" id="KW-0732">Signal</keyword>
<dbReference type="PROSITE" id="PS51450">
    <property type="entry name" value="LRR"/>
    <property type="match status" value="1"/>
</dbReference>
<feature type="compositionally biased region" description="Basic and acidic residues" evidence="3">
    <location>
        <begin position="973"/>
        <end position="990"/>
    </location>
</feature>
<evidence type="ECO:0000313" key="9">
    <source>
        <dbReference type="Proteomes" id="UP000527355"/>
    </source>
</evidence>
<evidence type="ECO:0008006" key="10">
    <source>
        <dbReference type="Google" id="ProtNLM"/>
    </source>
</evidence>
<dbReference type="Pfam" id="PF14914">
    <property type="entry name" value="LRRC37AB_C"/>
    <property type="match status" value="1"/>
</dbReference>
<protein>
    <recommendedName>
        <fullName evidence="10">Leucine rich repeat containing 37A</fullName>
    </recommendedName>
</protein>
<feature type="region of interest" description="Disordered" evidence="3">
    <location>
        <begin position="973"/>
        <end position="1015"/>
    </location>
</feature>
<feature type="region of interest" description="Disordered" evidence="3">
    <location>
        <begin position="407"/>
        <end position="427"/>
    </location>
</feature>
<dbReference type="InterPro" id="IPR032754">
    <property type="entry name" value="LRRC37_N"/>
</dbReference>
<proteinExistence type="predicted"/>
<dbReference type="InterPro" id="IPR001611">
    <property type="entry name" value="Leu-rich_rpt"/>
</dbReference>
<keyword evidence="9" id="KW-1185">Reference proteome</keyword>
<feature type="region of interest" description="Disordered" evidence="3">
    <location>
        <begin position="51"/>
        <end position="72"/>
    </location>
</feature>
<feature type="transmembrane region" description="Helical" evidence="4">
    <location>
        <begin position="895"/>
        <end position="918"/>
    </location>
</feature>
<dbReference type="SUPFAM" id="SSF52058">
    <property type="entry name" value="L domain-like"/>
    <property type="match status" value="1"/>
</dbReference>
<dbReference type="Pfam" id="PF13855">
    <property type="entry name" value="LRR_8"/>
    <property type="match status" value="1"/>
</dbReference>
<dbReference type="VEuPathDB" id="HostDB:LOC118671443"/>
<feature type="domain" description="Leucine-rich repeat-containing protein 37 N-terminal" evidence="7">
    <location>
        <begin position="410"/>
        <end position="448"/>
    </location>
</feature>
<dbReference type="InterPro" id="IPR029423">
    <property type="entry name" value="LRRC37AB_C"/>
</dbReference>
<evidence type="ECO:0000256" key="1">
    <source>
        <dbReference type="ARBA" id="ARBA00022614"/>
    </source>
</evidence>
<feature type="domain" description="Leucine-rich repeat-containing protein 37 N-terminal" evidence="7">
    <location>
        <begin position="359"/>
        <end position="399"/>
    </location>
</feature>
<dbReference type="VEuPathDB" id="HostDB:GeneID_118672082"/>
<feature type="domain" description="LRRC37A/B like protein 1 C-terminal" evidence="6">
    <location>
        <begin position="839"/>
        <end position="925"/>
    </location>
</feature>
<keyword evidence="4" id="KW-1133">Transmembrane helix</keyword>
<dbReference type="SMART" id="SM00369">
    <property type="entry name" value="LRR_TYP"/>
    <property type="match status" value="4"/>
</dbReference>
<reference evidence="8 9" key="1">
    <citation type="journal article" date="2020" name="Nature">
        <title>Six reference-quality genomes reveal evolution of bat adaptations.</title>
        <authorList>
            <person name="Jebb D."/>
            <person name="Huang Z."/>
            <person name="Pippel M."/>
            <person name="Hughes G.M."/>
            <person name="Lavrichenko K."/>
            <person name="Devanna P."/>
            <person name="Winkler S."/>
            <person name="Jermiin L.S."/>
            <person name="Skirmuntt E.C."/>
            <person name="Katzourakis A."/>
            <person name="Burkitt-Gray L."/>
            <person name="Ray D.A."/>
            <person name="Sullivan K.A.M."/>
            <person name="Roscito J.G."/>
            <person name="Kirilenko B.M."/>
            <person name="Davalos L.M."/>
            <person name="Corthals A.P."/>
            <person name="Power M.L."/>
            <person name="Jones G."/>
            <person name="Ransome R.D."/>
            <person name="Dechmann D.K.N."/>
            <person name="Locatelli A.G."/>
            <person name="Puechmaille S.J."/>
            <person name="Fedrigo O."/>
            <person name="Jarvis E.D."/>
            <person name="Hiller M."/>
            <person name="Vernes S.C."/>
            <person name="Myers E.W."/>
            <person name="Teeling E.C."/>
        </authorList>
    </citation>
    <scope>NUCLEOTIDE SEQUENCE [LARGE SCALE GENOMIC DNA]</scope>
    <source>
        <strain evidence="8">MMyoMyo1</strain>
        <tissue evidence="8">Flight muscle</tissue>
    </source>
</reference>
<evidence type="ECO:0000256" key="2">
    <source>
        <dbReference type="ARBA" id="ARBA00022737"/>
    </source>
</evidence>
<dbReference type="AlphaFoldDB" id="A0A7J7T6F2"/>
<dbReference type="EMBL" id="JABWUV010000017">
    <property type="protein sequence ID" value="KAF6296095.1"/>
    <property type="molecule type" value="Genomic_DNA"/>
</dbReference>
<name>A0A7J7T6F2_MYOMY</name>
<dbReference type="InterPro" id="IPR032675">
    <property type="entry name" value="LRR_dom_sf"/>
</dbReference>
<feature type="domain" description="Leucine-rich repeat-containing protein 37 N-terminal" evidence="7">
    <location>
        <begin position="457"/>
        <end position="497"/>
    </location>
</feature>
<dbReference type="InterPro" id="IPR003591">
    <property type="entry name" value="Leu-rich_rpt_typical-subtyp"/>
</dbReference>
<evidence type="ECO:0000259" key="6">
    <source>
        <dbReference type="Pfam" id="PF14914"/>
    </source>
</evidence>
<feature type="chain" id="PRO_5029830039" description="Leucine rich repeat containing 37A" evidence="5">
    <location>
        <begin position="25"/>
        <end position="1015"/>
    </location>
</feature>
<dbReference type="PANTHER" id="PTHR23045:SF9">
    <property type="entry name" value="LEUCINE RICH REPEAT CONTAINING 37A-RELATED"/>
    <property type="match status" value="1"/>
</dbReference>
<evidence type="ECO:0000256" key="5">
    <source>
        <dbReference type="SAM" id="SignalP"/>
    </source>
</evidence>
<keyword evidence="4" id="KW-0472">Membrane</keyword>
<comment type="caution">
    <text evidence="8">The sequence shown here is derived from an EMBL/GenBank/DDBJ whole genome shotgun (WGS) entry which is preliminary data.</text>
</comment>
<dbReference type="Gene3D" id="3.80.10.10">
    <property type="entry name" value="Ribonuclease Inhibitor"/>
    <property type="match status" value="1"/>
</dbReference>
<dbReference type="InterPro" id="IPR015753">
    <property type="entry name" value="LRRC37"/>
</dbReference>
<gene>
    <name evidence="8" type="ORF">mMyoMyo1_009203</name>
</gene>
<accession>A0A7J7T6F2</accession>
<evidence type="ECO:0000259" key="7">
    <source>
        <dbReference type="Pfam" id="PF15779"/>
    </source>
</evidence>
<feature type="region of interest" description="Disordered" evidence="3">
    <location>
        <begin position="113"/>
        <end position="136"/>
    </location>
</feature>
<evidence type="ECO:0000256" key="3">
    <source>
        <dbReference type="SAM" id="MobiDB-lite"/>
    </source>
</evidence>
<dbReference type="Proteomes" id="UP000527355">
    <property type="component" value="Unassembled WGS sequence"/>
</dbReference>
<keyword evidence="1" id="KW-0433">Leucine-rich repeat</keyword>
<feature type="signal peptide" evidence="5">
    <location>
        <begin position="1"/>
        <end position="24"/>
    </location>
</feature>
<dbReference type="Pfam" id="PF15779">
    <property type="entry name" value="LRRC37"/>
    <property type="match status" value="4"/>
</dbReference>
<feature type="domain" description="Leucine-rich repeat-containing protein 37 N-terminal" evidence="7">
    <location>
        <begin position="310"/>
        <end position="350"/>
    </location>
</feature>
<keyword evidence="4" id="KW-0812">Transmembrane</keyword>
<evidence type="ECO:0000256" key="4">
    <source>
        <dbReference type="SAM" id="Phobius"/>
    </source>
</evidence>
<keyword evidence="2" id="KW-0677">Repeat</keyword>
<dbReference type="PANTHER" id="PTHR23045">
    <property type="entry name" value="LEUCINE-RICH REPEAT-CONTAINING PROTEIN 37A"/>
    <property type="match status" value="1"/>
</dbReference>
<evidence type="ECO:0000313" key="8">
    <source>
        <dbReference type="EMBL" id="KAF6296095.1"/>
    </source>
</evidence>
<sequence>MSGLHMWAPRFLFLWQLLWLQVQAAPIPELAVDSSLLTSIPLGPTKPWSWDHEAADSLPDSGEGQHHLLPIGEKDVDLGVLKTSEPPEKMASSQQESPAMSTLEAAATALHQTAAPPKPSEVPVQQHEPPQAQWPTIPPVDLGITITPEHSVGAATTALQQTAVPPKPSEVPFAQQVPVQAQWPTIPPVYLGITITPEHSVGAAATALQQTAAPPKPSEVPFAQQAPVQAQWPTIPPVDLGITITPEHTVGAAATTLHQTAAPPKPSEVPFAQQAPVQAQWPTIPPVDLGITITPVHTLGAAATALQQNAAPPKHPAVTLPRPDSVQAPQATFPPVDLELTITPVSTVETGTTALQQTTAPAKPSEVTLPSPETVQAPQATFPPVDLELTITPVSTVETGTTALQQTTASAKPSEVTLPSPETVQAPQATFPPVDLELTITPESTVETGTTALQQTTAPAKPSEVTLPPPETVQAPQATFPPVDLELTITPESTVETGTTALQQTTAPAKHPEVTLQHPELVQVQQAAFSEVRATVLSFDLEVTITQPPASSETVPPMTEQSATVNICELCSCSNGTLSCIGFDSKRRLTRVPVPEPSTYNGTFTILNLQGNAISYIGKDTWKSYHLVEKLNLSANNLRELRKDSFEGLDSLHYLDLSCNKIEFIEKNAFDSLPLLQYINLGCNLITKVNFGTFQTWHGMQLLHKLILHENPLMTVQDPYLFNLPALKYLDMGATQVSFTTLDNILKMTLPLEKLILPSHLACCLCHFKNNIEAVAKSVKLHCDNECLVKTRCDEQVLTEGPFMKILEGRKKYNSSELTIEPERTAPKKNSETLSAFMSLLMKLLDEQQEVKVSKGELDTEQWKNEGMEALGEQEEEESNEFRNEVPGFKNYNKVIIASPVIAVVAFYFVVFCLIAICHRKEASKESSRGSLESVQKNKSAEYQLEEGGFFGRPFLWLKNLFSCLLSIFKKNEQKSQDTAEDEAFLKMEQSEEATGERINTSEYPAEEPAEESEE</sequence>